<comment type="similarity">
    <text evidence="1">Belongs to the class I-like SAM-binding methyltransferase superfamily. NNMT/PNMT/TEMT family.</text>
</comment>
<gene>
    <name evidence="5" type="ORF">GDO81_025516</name>
</gene>
<keyword evidence="3" id="KW-0808">Transferase</keyword>
<accession>A0AAV6ZT83</accession>
<keyword evidence="2" id="KW-0489">Methyltransferase</keyword>
<dbReference type="GO" id="GO:0008170">
    <property type="term" value="F:N-methyltransferase activity"/>
    <property type="evidence" value="ECO:0007669"/>
    <property type="project" value="TreeGrafter"/>
</dbReference>
<dbReference type="GO" id="GO:0032259">
    <property type="term" value="P:methylation"/>
    <property type="evidence" value="ECO:0007669"/>
    <property type="project" value="UniProtKB-KW"/>
</dbReference>
<reference evidence="5" key="1">
    <citation type="thesis" date="2020" institute="ProQuest LLC" country="789 East Eisenhower Parkway, Ann Arbor, MI, USA">
        <title>Comparative Genomics and Chromosome Evolution.</title>
        <authorList>
            <person name="Mudd A.B."/>
        </authorList>
    </citation>
    <scope>NUCLEOTIDE SEQUENCE</scope>
    <source>
        <strain evidence="5">237g6f4</strain>
        <tissue evidence="5">Blood</tissue>
    </source>
</reference>
<name>A0AAV6ZT83_ENGPU</name>
<dbReference type="InterPro" id="IPR029063">
    <property type="entry name" value="SAM-dependent_MTases_sf"/>
</dbReference>
<dbReference type="Pfam" id="PF01234">
    <property type="entry name" value="NNMT_PNMT_TEMT"/>
    <property type="match status" value="1"/>
</dbReference>
<evidence type="ECO:0000256" key="3">
    <source>
        <dbReference type="ARBA" id="ARBA00022679"/>
    </source>
</evidence>
<protein>
    <submittedName>
        <fullName evidence="5">Uncharacterized protein</fullName>
    </submittedName>
</protein>
<dbReference type="Gene3D" id="3.40.50.150">
    <property type="entry name" value="Vaccinia Virus protein VP39"/>
    <property type="match status" value="1"/>
</dbReference>
<dbReference type="AlphaFoldDB" id="A0AAV6ZT83"/>
<dbReference type="EMBL" id="WNYA01000052">
    <property type="protein sequence ID" value="KAG8550440.1"/>
    <property type="molecule type" value="Genomic_DNA"/>
</dbReference>
<evidence type="ECO:0000256" key="1">
    <source>
        <dbReference type="ARBA" id="ARBA00007996"/>
    </source>
</evidence>
<dbReference type="PANTHER" id="PTHR10867">
    <property type="entry name" value="NNMT/PNMT/TEMT FAMILY MEMBER"/>
    <property type="match status" value="1"/>
</dbReference>
<keyword evidence="4" id="KW-0949">S-adenosyl-L-methionine</keyword>
<proteinExistence type="inferred from homology"/>
<comment type="caution">
    <text evidence="5">The sequence shown here is derived from an EMBL/GenBank/DDBJ whole genome shotgun (WGS) entry which is preliminary data.</text>
</comment>
<evidence type="ECO:0000256" key="2">
    <source>
        <dbReference type="ARBA" id="ARBA00022603"/>
    </source>
</evidence>
<dbReference type="SUPFAM" id="SSF53335">
    <property type="entry name" value="S-adenosyl-L-methionine-dependent methyltransferases"/>
    <property type="match status" value="1"/>
</dbReference>
<dbReference type="Proteomes" id="UP000824782">
    <property type="component" value="Unassembled WGS sequence"/>
</dbReference>
<sequence length="254" mass="29330">MLLHKLGGQVKQYNMPAYDYCYMDLIYKGSARALSDVFGDCTALTGNFKGKRLYDFSTSCIIHQLMIAHEFYPEITIMKIDEASIKEVDKWLQSDPGAFDWTYAYNYVKQIKGNSDLNVEENLKKSIKQTLRIDFYKDNLTDPVVLEQADCIVTGWLSEVICKDKNEYIKCFQKITKLLKPGGLLILMECLNGTFFDVGKEKYRIFKHDERFLRDNLANEGFKIVFCKVLDSKIVSPLTDYEQMIFVAAVKETS</sequence>
<evidence type="ECO:0000313" key="5">
    <source>
        <dbReference type="EMBL" id="KAG8550440.1"/>
    </source>
</evidence>
<dbReference type="GO" id="GO:0005829">
    <property type="term" value="C:cytosol"/>
    <property type="evidence" value="ECO:0007669"/>
    <property type="project" value="TreeGrafter"/>
</dbReference>
<keyword evidence="6" id="KW-1185">Reference proteome</keyword>
<dbReference type="PANTHER" id="PTHR10867:SF44">
    <property type="entry name" value="NICOTINAMIDE N-METHYLTRANSFERASE ISOFORM X2"/>
    <property type="match status" value="1"/>
</dbReference>
<organism evidence="5 6">
    <name type="scientific">Engystomops pustulosus</name>
    <name type="common">Tungara frog</name>
    <name type="synonym">Physalaemus pustulosus</name>
    <dbReference type="NCBI Taxonomy" id="76066"/>
    <lineage>
        <taxon>Eukaryota</taxon>
        <taxon>Metazoa</taxon>
        <taxon>Chordata</taxon>
        <taxon>Craniata</taxon>
        <taxon>Vertebrata</taxon>
        <taxon>Euteleostomi</taxon>
        <taxon>Amphibia</taxon>
        <taxon>Batrachia</taxon>
        <taxon>Anura</taxon>
        <taxon>Neobatrachia</taxon>
        <taxon>Hyloidea</taxon>
        <taxon>Leptodactylidae</taxon>
        <taxon>Leiuperinae</taxon>
        <taxon>Engystomops</taxon>
    </lineage>
</organism>
<evidence type="ECO:0000313" key="6">
    <source>
        <dbReference type="Proteomes" id="UP000824782"/>
    </source>
</evidence>
<evidence type="ECO:0000256" key="4">
    <source>
        <dbReference type="ARBA" id="ARBA00022691"/>
    </source>
</evidence>
<dbReference type="PROSITE" id="PS51681">
    <property type="entry name" value="SAM_MT_NNMT_PNMT_TEMT"/>
    <property type="match status" value="1"/>
</dbReference>
<dbReference type="InterPro" id="IPR000940">
    <property type="entry name" value="NNMT_TEMT_trans"/>
</dbReference>